<dbReference type="AlphaFoldDB" id="A0A1H4DHU6"/>
<dbReference type="OrthoDB" id="9800283at2"/>
<dbReference type="Gene3D" id="3.10.20.30">
    <property type="match status" value="1"/>
</dbReference>
<dbReference type="PANTHER" id="PTHR34472">
    <property type="entry name" value="SULFUR CARRIER PROTEIN THIS"/>
    <property type="match status" value="1"/>
</dbReference>
<dbReference type="RefSeq" id="WP_041352691.1">
    <property type="nucleotide sequence ID" value="NZ_FNQL01000022.1"/>
</dbReference>
<dbReference type="InterPro" id="IPR016155">
    <property type="entry name" value="Mopterin_synth/thiamin_S_b"/>
</dbReference>
<dbReference type="NCBIfam" id="TIGR01683">
    <property type="entry name" value="thiS"/>
    <property type="match status" value="1"/>
</dbReference>
<name>A0A1H4DHU6_9PROT</name>
<dbReference type="InterPro" id="IPR010035">
    <property type="entry name" value="Thi_S"/>
</dbReference>
<sequence length="80" mass="8526">MIQLIVNGQSQLVPSPDSGTDSGTTNDARLNIRQLLEHMGLQGKRIAVERNGEIVPRSQFDQPMLASGDKLEIVVAVGGG</sequence>
<dbReference type="PANTHER" id="PTHR34472:SF1">
    <property type="entry name" value="SULFUR CARRIER PROTEIN THIS"/>
    <property type="match status" value="1"/>
</dbReference>
<feature type="region of interest" description="Disordered" evidence="1">
    <location>
        <begin position="1"/>
        <end position="27"/>
    </location>
</feature>
<evidence type="ECO:0000313" key="2">
    <source>
        <dbReference type="EMBL" id="SET64371.1"/>
    </source>
</evidence>
<dbReference type="Pfam" id="PF02597">
    <property type="entry name" value="ThiS"/>
    <property type="match status" value="1"/>
</dbReference>
<dbReference type="EMBL" id="FOHI01000011">
    <property type="protein sequence ID" value="SET64371.1"/>
    <property type="molecule type" value="Genomic_DNA"/>
</dbReference>
<dbReference type="Proteomes" id="UP000183339">
    <property type="component" value="Unassembled WGS sequence"/>
</dbReference>
<protein>
    <submittedName>
        <fullName evidence="2">Sulfur carrier protein ThiS</fullName>
    </submittedName>
</protein>
<proteinExistence type="predicted"/>
<gene>
    <name evidence="2" type="ORF">SAMN05216412_11130</name>
</gene>
<organism evidence="2 3">
    <name type="scientific">Nitrosospira multiformis</name>
    <dbReference type="NCBI Taxonomy" id="1231"/>
    <lineage>
        <taxon>Bacteria</taxon>
        <taxon>Pseudomonadati</taxon>
        <taxon>Pseudomonadota</taxon>
        <taxon>Betaproteobacteria</taxon>
        <taxon>Nitrosomonadales</taxon>
        <taxon>Nitrosomonadaceae</taxon>
        <taxon>Nitrosospira</taxon>
    </lineage>
</organism>
<dbReference type="InterPro" id="IPR012675">
    <property type="entry name" value="Beta-grasp_dom_sf"/>
</dbReference>
<evidence type="ECO:0000256" key="1">
    <source>
        <dbReference type="SAM" id="MobiDB-lite"/>
    </source>
</evidence>
<reference evidence="2 3" key="1">
    <citation type="submission" date="2016-10" db="EMBL/GenBank/DDBJ databases">
        <authorList>
            <person name="de Groot N.N."/>
        </authorList>
    </citation>
    <scope>NUCLEOTIDE SEQUENCE [LARGE SCALE GENOMIC DNA]</scope>
    <source>
        <strain evidence="2 3">Nl7</strain>
    </source>
</reference>
<dbReference type="InterPro" id="IPR003749">
    <property type="entry name" value="ThiS/MoaD-like"/>
</dbReference>
<accession>A0A1H4DHU6</accession>
<dbReference type="CDD" id="cd00565">
    <property type="entry name" value="Ubl_ThiS"/>
    <property type="match status" value="1"/>
</dbReference>
<evidence type="ECO:0000313" key="3">
    <source>
        <dbReference type="Proteomes" id="UP000183339"/>
    </source>
</evidence>
<dbReference type="SUPFAM" id="SSF54285">
    <property type="entry name" value="MoaD/ThiS"/>
    <property type="match status" value="1"/>
</dbReference>